<sequence length="50" mass="5883">MEDQIKEKMTEMTIQINQHEKIISQLVTMIASTNQQLINLSLIHHQSTKY</sequence>
<evidence type="ECO:0000313" key="1">
    <source>
        <dbReference type="EMBL" id="GEN29905.1"/>
    </source>
</evidence>
<dbReference type="EMBL" id="BJXW01000003">
    <property type="protein sequence ID" value="GEN29905.1"/>
    <property type="molecule type" value="Genomic_DNA"/>
</dbReference>
<protein>
    <submittedName>
        <fullName evidence="1">Uncharacterized protein</fullName>
    </submittedName>
</protein>
<keyword evidence="2" id="KW-1185">Reference proteome</keyword>
<evidence type="ECO:0000313" key="2">
    <source>
        <dbReference type="Proteomes" id="UP000321491"/>
    </source>
</evidence>
<accession>A0A511UTI5</accession>
<dbReference type="AlphaFoldDB" id="A0A511UTI5"/>
<organism evidence="1 2">
    <name type="scientific">Cerasibacillus quisquiliarum</name>
    <dbReference type="NCBI Taxonomy" id="227865"/>
    <lineage>
        <taxon>Bacteria</taxon>
        <taxon>Bacillati</taxon>
        <taxon>Bacillota</taxon>
        <taxon>Bacilli</taxon>
        <taxon>Bacillales</taxon>
        <taxon>Bacillaceae</taxon>
        <taxon>Cerasibacillus</taxon>
    </lineage>
</organism>
<comment type="caution">
    <text evidence="1">The sequence shown here is derived from an EMBL/GenBank/DDBJ whole genome shotgun (WGS) entry which is preliminary data.</text>
</comment>
<dbReference type="Proteomes" id="UP000321491">
    <property type="component" value="Unassembled WGS sequence"/>
</dbReference>
<reference evidence="1 2" key="1">
    <citation type="submission" date="2019-07" db="EMBL/GenBank/DDBJ databases">
        <title>Whole genome shotgun sequence of Cerasibacillus quisquiliarum NBRC 102429.</title>
        <authorList>
            <person name="Hosoyama A."/>
            <person name="Uohara A."/>
            <person name="Ohji S."/>
            <person name="Ichikawa N."/>
        </authorList>
    </citation>
    <scope>NUCLEOTIDE SEQUENCE [LARGE SCALE GENOMIC DNA]</scope>
    <source>
        <strain evidence="1 2">NBRC 102429</strain>
    </source>
</reference>
<dbReference type="RefSeq" id="WP_170226537.1">
    <property type="nucleotide sequence ID" value="NZ_BJXW01000003.1"/>
</dbReference>
<proteinExistence type="predicted"/>
<gene>
    <name evidence="1" type="ORF">CQU01_01430</name>
</gene>
<name>A0A511UTI5_9BACI</name>